<evidence type="ECO:0000313" key="1">
    <source>
        <dbReference type="EMBL" id="GAA2117469.1"/>
    </source>
</evidence>
<protein>
    <submittedName>
        <fullName evidence="1">Uncharacterized protein</fullName>
    </submittedName>
</protein>
<comment type="caution">
    <text evidence="1">The sequence shown here is derived from an EMBL/GenBank/DDBJ whole genome shotgun (WGS) entry which is preliminary data.</text>
</comment>
<name>A0ABN2XUH4_9MICC</name>
<evidence type="ECO:0000313" key="2">
    <source>
        <dbReference type="Proteomes" id="UP001500166"/>
    </source>
</evidence>
<proteinExistence type="predicted"/>
<gene>
    <name evidence="1" type="ORF">GCM10009824_16940</name>
</gene>
<sequence>MQEFPQVTPLFSRRDTHVQLGVRERVTPAGTLILLLTHVAMVPRVTVTLGCTGHTTGSSTGVRICCLGNHRSGLRGREPPTGNLMRIMPPEGVMWHLCHPYITTVRHSMQWLRAPA</sequence>
<dbReference type="EMBL" id="BAAAQA010000016">
    <property type="protein sequence ID" value="GAA2117469.1"/>
    <property type="molecule type" value="Genomic_DNA"/>
</dbReference>
<accession>A0ABN2XUH4</accession>
<dbReference type="Proteomes" id="UP001500166">
    <property type="component" value="Unassembled WGS sequence"/>
</dbReference>
<reference evidence="1 2" key="1">
    <citation type="journal article" date="2019" name="Int. J. Syst. Evol. Microbiol.">
        <title>The Global Catalogue of Microorganisms (GCM) 10K type strain sequencing project: providing services to taxonomists for standard genome sequencing and annotation.</title>
        <authorList>
            <consortium name="The Broad Institute Genomics Platform"/>
            <consortium name="The Broad Institute Genome Sequencing Center for Infectious Disease"/>
            <person name="Wu L."/>
            <person name="Ma J."/>
        </authorList>
    </citation>
    <scope>NUCLEOTIDE SEQUENCE [LARGE SCALE GENOMIC DNA]</scope>
    <source>
        <strain evidence="1 2">JCM 15914</strain>
    </source>
</reference>
<organism evidence="1 2">
    <name type="scientific">Kocuria atrinae</name>
    <dbReference type="NCBI Taxonomy" id="592377"/>
    <lineage>
        <taxon>Bacteria</taxon>
        <taxon>Bacillati</taxon>
        <taxon>Actinomycetota</taxon>
        <taxon>Actinomycetes</taxon>
        <taxon>Micrococcales</taxon>
        <taxon>Micrococcaceae</taxon>
        <taxon>Kocuria</taxon>
    </lineage>
</organism>
<keyword evidence="2" id="KW-1185">Reference proteome</keyword>